<evidence type="ECO:0000256" key="3">
    <source>
        <dbReference type="ARBA" id="ARBA00012438"/>
    </source>
</evidence>
<dbReference type="EMBL" id="JACRSU010000002">
    <property type="protein sequence ID" value="MBC8540592.1"/>
    <property type="molecule type" value="Genomic_DNA"/>
</dbReference>
<comment type="catalytic activity">
    <reaction evidence="1">
        <text>ATP + protein L-histidine = ADP + protein N-phospho-L-histidine.</text>
        <dbReference type="EC" id="2.7.13.3"/>
    </reaction>
</comment>
<dbReference type="InterPro" id="IPR050398">
    <property type="entry name" value="HssS/ArlS-like"/>
</dbReference>
<keyword evidence="7 14" id="KW-0812">Transmembrane</keyword>
<dbReference type="Pfam" id="PF02518">
    <property type="entry name" value="HATPase_c"/>
    <property type="match status" value="1"/>
</dbReference>
<evidence type="ECO:0000256" key="4">
    <source>
        <dbReference type="ARBA" id="ARBA00022475"/>
    </source>
</evidence>
<dbReference type="Gene3D" id="3.30.565.10">
    <property type="entry name" value="Histidine kinase-like ATPase, C-terminal domain"/>
    <property type="match status" value="1"/>
</dbReference>
<dbReference type="InterPro" id="IPR036890">
    <property type="entry name" value="HATPase_C_sf"/>
</dbReference>
<dbReference type="EC" id="2.7.13.3" evidence="3"/>
<dbReference type="InterPro" id="IPR003661">
    <property type="entry name" value="HisK_dim/P_dom"/>
</dbReference>
<evidence type="ECO:0000256" key="8">
    <source>
        <dbReference type="ARBA" id="ARBA00022741"/>
    </source>
</evidence>
<dbReference type="InterPro" id="IPR004358">
    <property type="entry name" value="Sig_transdc_His_kin-like_C"/>
</dbReference>
<dbReference type="CDD" id="cd00082">
    <property type="entry name" value="HisKA"/>
    <property type="match status" value="1"/>
</dbReference>
<dbReference type="PANTHER" id="PTHR45528">
    <property type="entry name" value="SENSOR HISTIDINE KINASE CPXA"/>
    <property type="match status" value="1"/>
</dbReference>
<dbReference type="Proteomes" id="UP000611762">
    <property type="component" value="Unassembled WGS sequence"/>
</dbReference>
<evidence type="ECO:0000256" key="10">
    <source>
        <dbReference type="ARBA" id="ARBA00022840"/>
    </source>
</evidence>
<keyword evidence="13 14" id="KW-0472">Membrane</keyword>
<dbReference type="SMART" id="SM00388">
    <property type="entry name" value="HisKA"/>
    <property type="match status" value="1"/>
</dbReference>
<dbReference type="SUPFAM" id="SSF55874">
    <property type="entry name" value="ATPase domain of HSP90 chaperone/DNA topoisomerase II/histidine kinase"/>
    <property type="match status" value="1"/>
</dbReference>
<keyword evidence="12" id="KW-0902">Two-component regulatory system</keyword>
<evidence type="ECO:0000256" key="12">
    <source>
        <dbReference type="ARBA" id="ARBA00023012"/>
    </source>
</evidence>
<proteinExistence type="predicted"/>
<keyword evidence="10" id="KW-0067">ATP-binding</keyword>
<dbReference type="SMART" id="SM00387">
    <property type="entry name" value="HATPase_c"/>
    <property type="match status" value="1"/>
</dbReference>
<evidence type="ECO:0000313" key="17">
    <source>
        <dbReference type="Proteomes" id="UP000611762"/>
    </source>
</evidence>
<dbReference type="CDD" id="cd00075">
    <property type="entry name" value="HATPase"/>
    <property type="match status" value="1"/>
</dbReference>
<name>A0A926DMT9_9FIRM</name>
<keyword evidence="9 16" id="KW-0418">Kinase</keyword>
<dbReference type="InterPro" id="IPR005467">
    <property type="entry name" value="His_kinase_dom"/>
</dbReference>
<evidence type="ECO:0000256" key="14">
    <source>
        <dbReference type="SAM" id="Phobius"/>
    </source>
</evidence>
<dbReference type="PRINTS" id="PR00344">
    <property type="entry name" value="BCTRLSENSOR"/>
</dbReference>
<dbReference type="InterPro" id="IPR036097">
    <property type="entry name" value="HisK_dim/P_sf"/>
</dbReference>
<evidence type="ECO:0000256" key="13">
    <source>
        <dbReference type="ARBA" id="ARBA00023136"/>
    </source>
</evidence>
<keyword evidence="5" id="KW-0597">Phosphoprotein</keyword>
<dbReference type="PANTHER" id="PTHR45528:SF1">
    <property type="entry name" value="SENSOR HISTIDINE KINASE CPXA"/>
    <property type="match status" value="1"/>
</dbReference>
<dbReference type="SUPFAM" id="SSF47384">
    <property type="entry name" value="Homodimeric domain of signal transducing histidine kinase"/>
    <property type="match status" value="1"/>
</dbReference>
<feature type="transmembrane region" description="Helical" evidence="14">
    <location>
        <begin position="9"/>
        <end position="33"/>
    </location>
</feature>
<dbReference type="RefSeq" id="WP_249311761.1">
    <property type="nucleotide sequence ID" value="NZ_JACRSU010000002.1"/>
</dbReference>
<evidence type="ECO:0000256" key="9">
    <source>
        <dbReference type="ARBA" id="ARBA00022777"/>
    </source>
</evidence>
<evidence type="ECO:0000256" key="2">
    <source>
        <dbReference type="ARBA" id="ARBA00004651"/>
    </source>
</evidence>
<dbReference type="Pfam" id="PF00512">
    <property type="entry name" value="HisKA"/>
    <property type="match status" value="1"/>
</dbReference>
<comment type="subcellular location">
    <subcellularLocation>
        <location evidence="2">Cell membrane</location>
        <topology evidence="2">Multi-pass membrane protein</topology>
    </subcellularLocation>
</comment>
<feature type="domain" description="Histidine kinase" evidence="15">
    <location>
        <begin position="241"/>
        <end position="445"/>
    </location>
</feature>
<dbReference type="InterPro" id="IPR003594">
    <property type="entry name" value="HATPase_dom"/>
</dbReference>
<keyword evidence="6" id="KW-0808">Transferase</keyword>
<dbReference type="GO" id="GO:0005886">
    <property type="term" value="C:plasma membrane"/>
    <property type="evidence" value="ECO:0007669"/>
    <property type="project" value="UniProtKB-SubCell"/>
</dbReference>
<feature type="transmembrane region" description="Helical" evidence="14">
    <location>
        <begin position="157"/>
        <end position="180"/>
    </location>
</feature>
<dbReference type="AlphaFoldDB" id="A0A926DMT9"/>
<sequence length="445" mass="49633">MNKTIFKILILFIASAVVISLILLSINFLAFAITASDTSNLNQKSPVTVLGEVAKHLNKTDSGFAFGEEYSLSENLWVILIDEAGNVIWQEHKPADIPEHYTINDVASMTKWFLNDYPVYVRTLDDGLLVLGYPKNTVGKYQMEYSMEWFSSLPTRLIAVLLFNAVLATVLALCFGLILYRRLKELVTGIRTLKQEEPTNLKEKGIFKELAKSVNETSVTIGRKNALLKQQDDARANWIAGISHDVRTPLSIIMGYSEELSGSLKDENKQKKAEIIMSQSLKIKTLVEDLNLISSLEYDMQPAKKKQIKICSLLREAVSEILNEAMDEKVNIELDLTFEKAAVVGDERLLKRAVFNLIHNAVCHNKSPCTIQIIQKKEESMCVISIRDNGAGVDPKVLEQIGTIPKSAHGLGLPMAYKIVQVHGGVFNAYNDGGFCVEMKLPLAQ</sequence>
<dbReference type="PROSITE" id="PS50109">
    <property type="entry name" value="HIS_KIN"/>
    <property type="match status" value="1"/>
</dbReference>
<keyword evidence="17" id="KW-1185">Reference proteome</keyword>
<evidence type="ECO:0000256" key="1">
    <source>
        <dbReference type="ARBA" id="ARBA00000085"/>
    </source>
</evidence>
<keyword evidence="8" id="KW-0547">Nucleotide-binding</keyword>
<keyword evidence="11 14" id="KW-1133">Transmembrane helix</keyword>
<evidence type="ECO:0000313" key="16">
    <source>
        <dbReference type="EMBL" id="MBC8540592.1"/>
    </source>
</evidence>
<dbReference type="Gene3D" id="1.10.287.130">
    <property type="match status" value="1"/>
</dbReference>
<reference evidence="16" key="1">
    <citation type="submission" date="2020-08" db="EMBL/GenBank/DDBJ databases">
        <title>Genome public.</title>
        <authorList>
            <person name="Liu C."/>
            <person name="Sun Q."/>
        </authorList>
    </citation>
    <scope>NUCLEOTIDE SEQUENCE</scope>
    <source>
        <strain evidence="16">H8</strain>
    </source>
</reference>
<dbReference type="GO" id="GO:0000155">
    <property type="term" value="F:phosphorelay sensor kinase activity"/>
    <property type="evidence" value="ECO:0007669"/>
    <property type="project" value="InterPro"/>
</dbReference>
<evidence type="ECO:0000256" key="7">
    <source>
        <dbReference type="ARBA" id="ARBA00022692"/>
    </source>
</evidence>
<evidence type="ECO:0000256" key="11">
    <source>
        <dbReference type="ARBA" id="ARBA00022989"/>
    </source>
</evidence>
<evidence type="ECO:0000256" key="5">
    <source>
        <dbReference type="ARBA" id="ARBA00022553"/>
    </source>
</evidence>
<organism evidence="16 17">
    <name type="scientific">Congzhengia minquanensis</name>
    <dbReference type="NCBI Taxonomy" id="2763657"/>
    <lineage>
        <taxon>Bacteria</taxon>
        <taxon>Bacillati</taxon>
        <taxon>Bacillota</taxon>
        <taxon>Clostridia</taxon>
        <taxon>Eubacteriales</taxon>
        <taxon>Oscillospiraceae</taxon>
        <taxon>Congzhengia</taxon>
    </lineage>
</organism>
<evidence type="ECO:0000256" key="6">
    <source>
        <dbReference type="ARBA" id="ARBA00022679"/>
    </source>
</evidence>
<keyword evidence="4" id="KW-1003">Cell membrane</keyword>
<comment type="caution">
    <text evidence="16">The sequence shown here is derived from an EMBL/GenBank/DDBJ whole genome shotgun (WGS) entry which is preliminary data.</text>
</comment>
<protein>
    <recommendedName>
        <fullName evidence="3">histidine kinase</fullName>
        <ecNumber evidence="3">2.7.13.3</ecNumber>
    </recommendedName>
</protein>
<accession>A0A926DMT9</accession>
<evidence type="ECO:0000259" key="15">
    <source>
        <dbReference type="PROSITE" id="PS50109"/>
    </source>
</evidence>
<gene>
    <name evidence="16" type="ORF">H8698_06345</name>
</gene>
<dbReference type="GO" id="GO:0005524">
    <property type="term" value="F:ATP binding"/>
    <property type="evidence" value="ECO:0007669"/>
    <property type="project" value="UniProtKB-KW"/>
</dbReference>